<proteinExistence type="predicted"/>
<dbReference type="EMBL" id="JARBHB010000013">
    <property type="protein sequence ID" value="KAJ8870653.1"/>
    <property type="molecule type" value="Genomic_DNA"/>
</dbReference>
<comment type="caution">
    <text evidence="2">The sequence shown here is derived from an EMBL/GenBank/DDBJ whole genome shotgun (WGS) entry which is preliminary data.</text>
</comment>
<protein>
    <submittedName>
        <fullName evidence="2">Uncharacterized protein</fullName>
    </submittedName>
</protein>
<reference evidence="2 3" key="1">
    <citation type="submission" date="2023-02" db="EMBL/GenBank/DDBJ databases">
        <title>LHISI_Scaffold_Assembly.</title>
        <authorList>
            <person name="Stuart O.P."/>
            <person name="Cleave R."/>
            <person name="Magrath M.J.L."/>
            <person name="Mikheyev A.S."/>
        </authorList>
    </citation>
    <scope>NUCLEOTIDE SEQUENCE [LARGE SCALE GENOMIC DNA]</scope>
    <source>
        <strain evidence="2">Daus_M_001</strain>
        <tissue evidence="2">Leg muscle</tissue>
    </source>
</reference>
<name>A0ABQ9GE12_9NEOP</name>
<evidence type="ECO:0000313" key="3">
    <source>
        <dbReference type="Proteomes" id="UP001159363"/>
    </source>
</evidence>
<accession>A0ABQ9GE12</accession>
<keyword evidence="3" id="KW-1185">Reference proteome</keyword>
<gene>
    <name evidence="2" type="ORF">PR048_029676</name>
</gene>
<evidence type="ECO:0000313" key="2">
    <source>
        <dbReference type="EMBL" id="KAJ8870653.1"/>
    </source>
</evidence>
<sequence>MHVAGTLLLEHYQEEDVILACTLPQDLTARSSTSVQPQLLEMDADSRFLLSRPLFHQDSESRLFKSQVLQAALCFCRDRGDAWRRQIKVTHHIFPPATQPQPKKASRDRSKSRTITKKSSSFMYTSKPRSDVPALSGPPCELLGVVAYGSAEPRVIPGTSGEIPQHPGDVRAICPQRPELERALSDSRAACSPSRELLGRALSDEQLLRTHRARQQQEKLRQHSSVISALTRQLRQARLVSSVADIQNRDLPAILKPPGEEIPYGRVADAVCSPLDDRDDENIYAEICDSPATNASRSSHSNKHKFKYLCLRSKSNVDTPTDDFYYVQLEGGNEAAYLNAIARLDTLTQEEEPAYDTVC</sequence>
<evidence type="ECO:0000256" key="1">
    <source>
        <dbReference type="SAM" id="MobiDB-lite"/>
    </source>
</evidence>
<dbReference type="Proteomes" id="UP001159363">
    <property type="component" value="Chromosome 12"/>
</dbReference>
<organism evidence="2 3">
    <name type="scientific">Dryococelus australis</name>
    <dbReference type="NCBI Taxonomy" id="614101"/>
    <lineage>
        <taxon>Eukaryota</taxon>
        <taxon>Metazoa</taxon>
        <taxon>Ecdysozoa</taxon>
        <taxon>Arthropoda</taxon>
        <taxon>Hexapoda</taxon>
        <taxon>Insecta</taxon>
        <taxon>Pterygota</taxon>
        <taxon>Neoptera</taxon>
        <taxon>Polyneoptera</taxon>
        <taxon>Phasmatodea</taxon>
        <taxon>Verophasmatodea</taxon>
        <taxon>Anareolatae</taxon>
        <taxon>Phasmatidae</taxon>
        <taxon>Eurycanthinae</taxon>
        <taxon>Dryococelus</taxon>
    </lineage>
</organism>
<feature type="region of interest" description="Disordered" evidence="1">
    <location>
        <begin position="92"/>
        <end position="130"/>
    </location>
</feature>